<dbReference type="Pfam" id="PF07176">
    <property type="entry name" value="DUF1400"/>
    <property type="match status" value="1"/>
</dbReference>
<dbReference type="RefSeq" id="WP_095722855.1">
    <property type="nucleotide sequence ID" value="NZ_NTFS01000193.1"/>
</dbReference>
<keyword evidence="2" id="KW-0442">Lipid degradation</keyword>
<sequence length="554" mass="59901">MAEFMQFSISRLKGLLCGLGVVCCWTMAIPASLAAEKITIQLGPFQQTVEISDLEDFARSGKLPQDLQVFSSFLTPQVRGLLNQKFQVNPDGGDKFIDELAKTPQGKQLISSLGGIIPGSTSQSLKDTLSLTLRRVNGLSVLGFLRSYPGENITVDATKAVSFSLDFNPANLQSQAFGALLERELIAKSDVVLPKNINPAFAGNQAVQFVSLTLRDSRRNRTIPVDIYAGSAPTQKQTQQQIKQPLVVISHGFGANRQFLRYLALHLASHGITVAAIEHPGSNAIAVNHAANNSDLAKLLPANEFIDRPQDVSFLLDELTKLNSQPGQLQGKLNSENVTIIGHSLGGYTALALVGGKLDLGALRKFCSNSLGIGEAPGDWLQCAATGLKDGNFDLRDKRVRSAIALNPLIGNLFGKNGLSQINTPVLMLAGTDDALTPALKHQFTPFTQLRGSNSKYLLTAIGGTHLSISDPMYQVSEVTKIAKEKRGAETKNLREMLCGLSLAFIKKQTNEAKIYQPFLSSTYAQSISTTELPLRLVSDLPSNLKKWAEYAAK</sequence>
<evidence type="ECO:0000256" key="2">
    <source>
        <dbReference type="ARBA" id="ARBA00022963"/>
    </source>
</evidence>
<organism evidence="5 6">
    <name type="scientific">Brunnivagina elsteri CCALA 953</name>
    <dbReference type="NCBI Taxonomy" id="987040"/>
    <lineage>
        <taxon>Bacteria</taxon>
        <taxon>Bacillati</taxon>
        <taxon>Cyanobacteriota</taxon>
        <taxon>Cyanophyceae</taxon>
        <taxon>Nostocales</taxon>
        <taxon>Calotrichaceae</taxon>
        <taxon>Brunnivagina</taxon>
    </lineage>
</organism>
<dbReference type="Proteomes" id="UP000218238">
    <property type="component" value="Unassembled WGS sequence"/>
</dbReference>
<dbReference type="SUPFAM" id="SSF53474">
    <property type="entry name" value="alpha/beta-Hydrolases"/>
    <property type="match status" value="1"/>
</dbReference>
<comment type="caution">
    <text evidence="5">The sequence shown here is derived from an EMBL/GenBank/DDBJ whole genome shotgun (WGS) entry which is preliminary data.</text>
</comment>
<dbReference type="Pfam" id="PF03403">
    <property type="entry name" value="PAF-AH_p_II"/>
    <property type="match status" value="1"/>
</dbReference>
<evidence type="ECO:0000313" key="5">
    <source>
        <dbReference type="EMBL" id="PAX52845.1"/>
    </source>
</evidence>
<feature type="domain" description="DUF1400" evidence="4">
    <location>
        <begin position="34"/>
        <end position="156"/>
    </location>
</feature>
<dbReference type="GO" id="GO:0003847">
    <property type="term" value="F:1-alkyl-2-acetylglycerophosphocholine esterase activity"/>
    <property type="evidence" value="ECO:0007669"/>
    <property type="project" value="TreeGrafter"/>
</dbReference>
<evidence type="ECO:0000313" key="6">
    <source>
        <dbReference type="Proteomes" id="UP000218238"/>
    </source>
</evidence>
<dbReference type="OrthoDB" id="422423at2"/>
<keyword evidence="1 5" id="KW-0378">Hydrolase</keyword>
<keyword evidence="6" id="KW-1185">Reference proteome</keyword>
<dbReference type="AlphaFoldDB" id="A0A2A2TGT3"/>
<dbReference type="InterPro" id="IPR010802">
    <property type="entry name" value="DUF1400"/>
</dbReference>
<proteinExistence type="predicted"/>
<dbReference type="GO" id="GO:0016042">
    <property type="term" value="P:lipid catabolic process"/>
    <property type="evidence" value="ECO:0007669"/>
    <property type="project" value="UniProtKB-KW"/>
</dbReference>
<evidence type="ECO:0000256" key="1">
    <source>
        <dbReference type="ARBA" id="ARBA00022801"/>
    </source>
</evidence>
<dbReference type="PANTHER" id="PTHR10272">
    <property type="entry name" value="PLATELET-ACTIVATING FACTOR ACETYLHYDROLASE"/>
    <property type="match status" value="1"/>
</dbReference>
<gene>
    <name evidence="5" type="ORF">CK510_17090</name>
</gene>
<keyword evidence="3" id="KW-0443">Lipid metabolism</keyword>
<dbReference type="InterPro" id="IPR029058">
    <property type="entry name" value="AB_hydrolase_fold"/>
</dbReference>
<protein>
    <submittedName>
        <fullName evidence="5">Dienelactone hydrolase</fullName>
    </submittedName>
</protein>
<evidence type="ECO:0000259" key="4">
    <source>
        <dbReference type="Pfam" id="PF07176"/>
    </source>
</evidence>
<accession>A0A2A2TGT3</accession>
<evidence type="ECO:0000256" key="3">
    <source>
        <dbReference type="ARBA" id="ARBA00023098"/>
    </source>
</evidence>
<dbReference type="Gene3D" id="3.40.50.1820">
    <property type="entry name" value="alpha/beta hydrolase"/>
    <property type="match status" value="1"/>
</dbReference>
<name>A0A2A2TGT3_9CYAN</name>
<dbReference type="PANTHER" id="PTHR10272:SF13">
    <property type="entry name" value="POLY(ETHYLENE TEREPHTHALATE) HYDROLASE"/>
    <property type="match status" value="1"/>
</dbReference>
<dbReference type="EMBL" id="NTFS01000193">
    <property type="protein sequence ID" value="PAX52845.1"/>
    <property type="molecule type" value="Genomic_DNA"/>
</dbReference>
<reference evidence="5 6" key="1">
    <citation type="submission" date="2017-08" db="EMBL/GenBank/DDBJ databases">
        <title>Draft genome sequence of filamentous cyanobacterium Calothrix elsteri CCALA 953.</title>
        <authorList>
            <person name="Gagunashvili A.N."/>
            <person name="Elster J."/>
            <person name="Andresson O.S."/>
        </authorList>
    </citation>
    <scope>NUCLEOTIDE SEQUENCE [LARGE SCALE GENOMIC DNA]</scope>
    <source>
        <strain evidence="5 6">CCALA 953</strain>
    </source>
</reference>